<accession>A0A9N9JQG4</accession>
<proteinExistence type="predicted"/>
<organism evidence="1 2">
    <name type="scientific">Cetraspora pellucida</name>
    <dbReference type="NCBI Taxonomy" id="1433469"/>
    <lineage>
        <taxon>Eukaryota</taxon>
        <taxon>Fungi</taxon>
        <taxon>Fungi incertae sedis</taxon>
        <taxon>Mucoromycota</taxon>
        <taxon>Glomeromycotina</taxon>
        <taxon>Glomeromycetes</taxon>
        <taxon>Diversisporales</taxon>
        <taxon>Gigasporaceae</taxon>
        <taxon>Cetraspora</taxon>
    </lineage>
</organism>
<sequence>MATKTNSELFPQSPNCCRSLPNHDEKSCRICVKMRKIYEKRRNNRHQASTKKIVEKKLAKEVGNLAEKTEKLAKKVKKQGQKIDKQGKQIDGLGKKIAKDKKKDRVQKKYQSLFPEIKQKAEE</sequence>
<name>A0A9N9JQG4_9GLOM</name>
<dbReference type="Proteomes" id="UP000789759">
    <property type="component" value="Unassembled WGS sequence"/>
</dbReference>
<evidence type="ECO:0000313" key="1">
    <source>
        <dbReference type="EMBL" id="CAG8789431.1"/>
    </source>
</evidence>
<gene>
    <name evidence="1" type="ORF">CPELLU_LOCUS16904</name>
</gene>
<dbReference type="AlphaFoldDB" id="A0A9N9JQG4"/>
<dbReference type="EMBL" id="CAJVQA010026560">
    <property type="protein sequence ID" value="CAG8789431.1"/>
    <property type="molecule type" value="Genomic_DNA"/>
</dbReference>
<evidence type="ECO:0000313" key="2">
    <source>
        <dbReference type="Proteomes" id="UP000789759"/>
    </source>
</evidence>
<protein>
    <submittedName>
        <fullName evidence="1">93_t:CDS:1</fullName>
    </submittedName>
</protein>
<keyword evidence="2" id="KW-1185">Reference proteome</keyword>
<comment type="caution">
    <text evidence="1">The sequence shown here is derived from an EMBL/GenBank/DDBJ whole genome shotgun (WGS) entry which is preliminary data.</text>
</comment>
<reference evidence="1" key="1">
    <citation type="submission" date="2021-06" db="EMBL/GenBank/DDBJ databases">
        <authorList>
            <person name="Kallberg Y."/>
            <person name="Tangrot J."/>
            <person name="Rosling A."/>
        </authorList>
    </citation>
    <scope>NUCLEOTIDE SEQUENCE</scope>
    <source>
        <strain evidence="1">FL966</strain>
    </source>
</reference>